<proteinExistence type="predicted"/>
<protein>
    <recommendedName>
        <fullName evidence="3">Alcohol dehydrogenase-like C-terminal domain-containing protein</fullName>
    </recommendedName>
</protein>
<keyword evidence="2" id="KW-1185">Reference proteome</keyword>
<dbReference type="RefSeq" id="XP_003288335.1">
    <property type="nucleotide sequence ID" value="XM_003288287.1"/>
</dbReference>
<dbReference type="InParanoid" id="F0ZLN1"/>
<evidence type="ECO:0008006" key="3">
    <source>
        <dbReference type="Google" id="ProtNLM"/>
    </source>
</evidence>
<name>F0ZLN1_DICPU</name>
<dbReference type="GeneID" id="10501740"/>
<gene>
    <name evidence="1" type="ORF">DICPUDRAFT_33888</name>
</gene>
<dbReference type="KEGG" id="dpp:DICPUDRAFT_33888"/>
<dbReference type="Proteomes" id="UP000001064">
    <property type="component" value="Unassembled WGS sequence"/>
</dbReference>
<dbReference type="VEuPathDB" id="AmoebaDB:DICPUDRAFT_33888"/>
<dbReference type="AlphaFoldDB" id="F0ZLN1"/>
<dbReference type="Gene3D" id="3.90.180.10">
    <property type="entry name" value="Medium-chain alcohol dehydrogenases, catalytic domain"/>
    <property type="match status" value="1"/>
</dbReference>
<sequence length="66" mass="7691">MDSYLVFNYSTDPKQLQEAVNFFIKHLEQGHFKSIIGKTYNGIESIIDAYKYLEKSDLFGKIVIKL</sequence>
<evidence type="ECO:0000313" key="1">
    <source>
        <dbReference type="EMBL" id="EGC35142.1"/>
    </source>
</evidence>
<organism evidence="1 2">
    <name type="scientific">Dictyostelium purpureum</name>
    <name type="common">Slime mold</name>
    <dbReference type="NCBI Taxonomy" id="5786"/>
    <lineage>
        <taxon>Eukaryota</taxon>
        <taxon>Amoebozoa</taxon>
        <taxon>Evosea</taxon>
        <taxon>Eumycetozoa</taxon>
        <taxon>Dictyostelia</taxon>
        <taxon>Dictyosteliales</taxon>
        <taxon>Dictyosteliaceae</taxon>
        <taxon>Dictyostelium</taxon>
    </lineage>
</organism>
<accession>F0ZLN1</accession>
<reference evidence="2" key="1">
    <citation type="journal article" date="2011" name="Genome Biol.">
        <title>Comparative genomics of the social amoebae Dictyostelium discoideum and Dictyostelium purpureum.</title>
        <authorList>
            <consortium name="US DOE Joint Genome Institute (JGI-PGF)"/>
            <person name="Sucgang R."/>
            <person name="Kuo A."/>
            <person name="Tian X."/>
            <person name="Salerno W."/>
            <person name="Parikh A."/>
            <person name="Feasley C.L."/>
            <person name="Dalin E."/>
            <person name="Tu H."/>
            <person name="Huang E."/>
            <person name="Barry K."/>
            <person name="Lindquist E."/>
            <person name="Shapiro H."/>
            <person name="Bruce D."/>
            <person name="Schmutz J."/>
            <person name="Salamov A."/>
            <person name="Fey P."/>
            <person name="Gaudet P."/>
            <person name="Anjard C."/>
            <person name="Babu M.M."/>
            <person name="Basu S."/>
            <person name="Bushmanova Y."/>
            <person name="van der Wel H."/>
            <person name="Katoh-Kurasawa M."/>
            <person name="Dinh C."/>
            <person name="Coutinho P.M."/>
            <person name="Saito T."/>
            <person name="Elias M."/>
            <person name="Schaap P."/>
            <person name="Kay R.R."/>
            <person name="Henrissat B."/>
            <person name="Eichinger L."/>
            <person name="Rivero F."/>
            <person name="Putnam N.H."/>
            <person name="West C.M."/>
            <person name="Loomis W.F."/>
            <person name="Chisholm R.L."/>
            <person name="Shaulsky G."/>
            <person name="Strassmann J.E."/>
            <person name="Queller D.C."/>
            <person name="Kuspa A."/>
            <person name="Grigoriev I.V."/>
        </authorList>
    </citation>
    <scope>NUCLEOTIDE SEQUENCE [LARGE SCALE GENOMIC DNA]</scope>
    <source>
        <strain evidence="2">QSDP1</strain>
    </source>
</reference>
<dbReference type="EMBL" id="GL871070">
    <property type="protein sequence ID" value="EGC35142.1"/>
    <property type="molecule type" value="Genomic_DNA"/>
</dbReference>
<evidence type="ECO:0000313" key="2">
    <source>
        <dbReference type="Proteomes" id="UP000001064"/>
    </source>
</evidence>